<keyword evidence="5" id="KW-0677">Repeat</keyword>
<sequence>GSSKCTKSPHPRADLLSDLHEEGKNAINAPLLPSATEIHPEDTLLEENAERIMLDPTSRENPKFKDLVKVLIDWINSELEEERIIVKDLEEDCYDGQVLQKLFEKLSGRKLNVAEVTQSEIGQKQKLQTVLEAVNNTLRPHGWTLEWSVDSIHSKNLVAIVYLLVALAMHFQAPIRLPEHVTVQVVVVKVRVQSACRITESTEERDAFDTLLDHAPDKLNVVKTSLITFVNKHLNKLNLEVTELESQFADGVYLILLMGLLEDYFVPLYNFFLTPESFEQKVHNVAFAFELMQDGGLKKPKARPEDVVNLNLKSTLRVLYNLFTNYKNSD</sequence>
<dbReference type="AlphaFoldDB" id="A0A3B3VXM3"/>
<protein>
    <submittedName>
        <fullName evidence="10">Parvin, beta</fullName>
    </submittedName>
</protein>
<dbReference type="GeneTree" id="ENSGT00950000183194"/>
<dbReference type="Proteomes" id="UP000261500">
    <property type="component" value="Unplaced"/>
</dbReference>
<dbReference type="GO" id="GO:0005925">
    <property type="term" value="C:focal adhesion"/>
    <property type="evidence" value="ECO:0007669"/>
    <property type="project" value="TreeGrafter"/>
</dbReference>
<dbReference type="GO" id="GO:0071963">
    <property type="term" value="P:establishment or maintenance of cell polarity regulating cell shape"/>
    <property type="evidence" value="ECO:0007669"/>
    <property type="project" value="TreeGrafter"/>
</dbReference>
<dbReference type="GO" id="GO:0003779">
    <property type="term" value="F:actin binding"/>
    <property type="evidence" value="ECO:0007669"/>
    <property type="project" value="UniProtKB-KW"/>
</dbReference>
<evidence type="ECO:0000313" key="11">
    <source>
        <dbReference type="Proteomes" id="UP000261500"/>
    </source>
</evidence>
<evidence type="ECO:0000256" key="3">
    <source>
        <dbReference type="ARBA" id="ARBA00005666"/>
    </source>
</evidence>
<dbReference type="Gene3D" id="1.10.418.10">
    <property type="entry name" value="Calponin-like domain"/>
    <property type="match status" value="2"/>
</dbReference>
<evidence type="ECO:0000256" key="1">
    <source>
        <dbReference type="ARBA" id="ARBA00004216"/>
    </source>
</evidence>
<comment type="similarity">
    <text evidence="3">Belongs to the parvin family.</text>
</comment>
<dbReference type="STRING" id="48699.ENSPLAP00000016311"/>
<dbReference type="PIRSF" id="PIRSF039131">
    <property type="entry name" value="Parvin"/>
    <property type="match status" value="1"/>
</dbReference>
<dbReference type="GO" id="GO:0030036">
    <property type="term" value="P:actin cytoskeleton organization"/>
    <property type="evidence" value="ECO:0007669"/>
    <property type="project" value="InterPro"/>
</dbReference>
<evidence type="ECO:0000259" key="9">
    <source>
        <dbReference type="PROSITE" id="PS50021"/>
    </source>
</evidence>
<reference evidence="10" key="1">
    <citation type="submission" date="2025-05" db="UniProtKB">
        <authorList>
            <consortium name="Ensembl"/>
        </authorList>
    </citation>
    <scope>IDENTIFICATION</scope>
</reference>
<evidence type="ECO:0000256" key="7">
    <source>
        <dbReference type="ARBA" id="ARBA00023203"/>
    </source>
</evidence>
<dbReference type="SUPFAM" id="SSF47576">
    <property type="entry name" value="Calponin-homology domain, CH-domain"/>
    <property type="match status" value="1"/>
</dbReference>
<dbReference type="GO" id="GO:0015629">
    <property type="term" value="C:actin cytoskeleton"/>
    <property type="evidence" value="ECO:0007669"/>
    <property type="project" value="TreeGrafter"/>
</dbReference>
<dbReference type="GO" id="GO:0030027">
    <property type="term" value="C:lamellipodium"/>
    <property type="evidence" value="ECO:0007669"/>
    <property type="project" value="TreeGrafter"/>
</dbReference>
<dbReference type="FunFam" id="1.10.418.10:FF:000011">
    <property type="entry name" value="Parvin, beta"/>
    <property type="match status" value="1"/>
</dbReference>
<dbReference type="PROSITE" id="PS50021">
    <property type="entry name" value="CH"/>
    <property type="match status" value="2"/>
</dbReference>
<dbReference type="FunFam" id="1.10.418.10:FF:000015">
    <property type="entry name" value="Parvin beta"/>
    <property type="match status" value="1"/>
</dbReference>
<organism evidence="10 11">
    <name type="scientific">Poecilia latipinna</name>
    <name type="common">sailfin molly</name>
    <dbReference type="NCBI Taxonomy" id="48699"/>
    <lineage>
        <taxon>Eukaryota</taxon>
        <taxon>Metazoa</taxon>
        <taxon>Chordata</taxon>
        <taxon>Craniata</taxon>
        <taxon>Vertebrata</taxon>
        <taxon>Euteleostomi</taxon>
        <taxon>Actinopterygii</taxon>
        <taxon>Neopterygii</taxon>
        <taxon>Teleostei</taxon>
        <taxon>Neoteleostei</taxon>
        <taxon>Acanthomorphata</taxon>
        <taxon>Ovalentaria</taxon>
        <taxon>Atherinomorphae</taxon>
        <taxon>Cyprinodontiformes</taxon>
        <taxon>Poeciliidae</taxon>
        <taxon>Poeciliinae</taxon>
        <taxon>Poecilia</taxon>
    </lineage>
</organism>
<dbReference type="GO" id="GO:0034446">
    <property type="term" value="P:substrate adhesion-dependent cell spreading"/>
    <property type="evidence" value="ECO:0007669"/>
    <property type="project" value="TreeGrafter"/>
</dbReference>
<dbReference type="Ensembl" id="ENSPLAT00000025223.1">
    <property type="protein sequence ID" value="ENSPLAP00000016311.1"/>
    <property type="gene ID" value="ENSPLAG00000020445.1"/>
</dbReference>
<evidence type="ECO:0000256" key="8">
    <source>
        <dbReference type="ARBA" id="ARBA00023212"/>
    </source>
</evidence>
<evidence type="ECO:0000256" key="5">
    <source>
        <dbReference type="ARBA" id="ARBA00022737"/>
    </source>
</evidence>
<dbReference type="Pfam" id="PF00307">
    <property type="entry name" value="CH"/>
    <property type="match status" value="2"/>
</dbReference>
<dbReference type="GO" id="GO:0030032">
    <property type="term" value="P:lamellipodium assembly"/>
    <property type="evidence" value="ECO:0007669"/>
    <property type="project" value="TreeGrafter"/>
</dbReference>
<keyword evidence="6" id="KW-0130">Cell adhesion</keyword>
<keyword evidence="11" id="KW-1185">Reference proteome</keyword>
<dbReference type="SMART" id="SM00033">
    <property type="entry name" value="CH"/>
    <property type="match status" value="2"/>
</dbReference>
<evidence type="ECO:0000313" key="10">
    <source>
        <dbReference type="Ensembl" id="ENSPLAP00000030530.1"/>
    </source>
</evidence>
<comment type="subcellular location">
    <subcellularLocation>
        <location evidence="2">Cytoplasm</location>
        <location evidence="2">Cytoskeleton</location>
    </subcellularLocation>
    <subcellularLocation>
        <location evidence="1">Cytoplasm</location>
        <location evidence="1">Myofibril</location>
        <location evidence="1">Sarcomere</location>
        <location evidence="1">Z line</location>
    </subcellularLocation>
</comment>
<keyword evidence="8" id="KW-0206">Cytoskeleton</keyword>
<evidence type="ECO:0000256" key="2">
    <source>
        <dbReference type="ARBA" id="ARBA00004245"/>
    </source>
</evidence>
<dbReference type="InterPro" id="IPR036872">
    <property type="entry name" value="CH_dom_sf"/>
</dbReference>
<feature type="domain" description="Calponin-homology (CH)" evidence="9">
    <location>
        <begin position="220"/>
        <end position="327"/>
    </location>
</feature>
<dbReference type="GO" id="GO:0030018">
    <property type="term" value="C:Z disc"/>
    <property type="evidence" value="ECO:0007669"/>
    <property type="project" value="UniProtKB-SubCell"/>
</dbReference>
<dbReference type="CDD" id="cd21336">
    <property type="entry name" value="CH_PARVB_rpt1"/>
    <property type="match status" value="1"/>
</dbReference>
<evidence type="ECO:0000256" key="6">
    <source>
        <dbReference type="ARBA" id="ARBA00022889"/>
    </source>
</evidence>
<accession>A0A3B3VXM3</accession>
<evidence type="ECO:0000256" key="4">
    <source>
        <dbReference type="ARBA" id="ARBA00022490"/>
    </source>
</evidence>
<name>A0A3B3VXM3_9TELE</name>
<proteinExistence type="inferred from homology"/>
<dbReference type="PANTHER" id="PTHR12114:SF7">
    <property type="entry name" value="BETA-PARVIN"/>
    <property type="match status" value="1"/>
</dbReference>
<keyword evidence="4" id="KW-0963">Cytoplasm</keyword>
<dbReference type="InterPro" id="IPR001715">
    <property type="entry name" value="CH_dom"/>
</dbReference>
<dbReference type="PANTHER" id="PTHR12114">
    <property type="entry name" value="PARVIN"/>
    <property type="match status" value="1"/>
</dbReference>
<dbReference type="Ensembl" id="ENSPLAT00000026523.1">
    <property type="protein sequence ID" value="ENSPLAP00000030530.1"/>
    <property type="gene ID" value="ENSPLAG00000021697.1"/>
</dbReference>
<dbReference type="InterPro" id="IPR028433">
    <property type="entry name" value="Parvin"/>
</dbReference>
<dbReference type="CDD" id="cd21338">
    <property type="entry name" value="CH_PARVB_rpt2"/>
    <property type="match status" value="1"/>
</dbReference>
<feature type="domain" description="Calponin-homology (CH)" evidence="9">
    <location>
        <begin position="65"/>
        <end position="172"/>
    </location>
</feature>
<keyword evidence="7" id="KW-0009">Actin-binding</keyword>